<organism evidence="2 3">
    <name type="scientific">Campylobacter gracilis RM3268</name>
    <dbReference type="NCBI Taxonomy" id="553220"/>
    <lineage>
        <taxon>Bacteria</taxon>
        <taxon>Pseudomonadati</taxon>
        <taxon>Campylobacterota</taxon>
        <taxon>Epsilonproteobacteria</taxon>
        <taxon>Campylobacterales</taxon>
        <taxon>Campylobacteraceae</taxon>
        <taxon>Campylobacter</taxon>
    </lineage>
</organism>
<dbReference type="SUPFAM" id="SSF74653">
    <property type="entry name" value="TolA/TonB C-terminal domain"/>
    <property type="match status" value="1"/>
</dbReference>
<feature type="signal peptide" evidence="1">
    <location>
        <begin position="1"/>
        <end position="16"/>
    </location>
</feature>
<comment type="caution">
    <text evidence="2">The sequence shown here is derived from an EMBL/GenBank/DDBJ whole genome shotgun (WGS) entry which is preliminary data.</text>
</comment>
<sequence length="131" mass="15309">MKRLFCIFAFCCMLFAADLEQNFIYERNSVSQKSGKIKISKELDTYFSQMTSKLQTLWTEYQVGISDEARVCVEFSTDGRVTDYQILELGRSTEFNQKLRKFLDELPKRSFPKSPDNKSHTFEMVLSDVTN</sequence>
<proteinExistence type="predicted"/>
<dbReference type="RefSeq" id="WP_005869626.1">
    <property type="nucleotide sequence ID" value="NZ_ACYG01000009.1"/>
</dbReference>
<evidence type="ECO:0000256" key="1">
    <source>
        <dbReference type="SAM" id="SignalP"/>
    </source>
</evidence>
<dbReference type="STRING" id="824.CGRAC_0389"/>
<dbReference type="AlphaFoldDB" id="C8PEV6"/>
<dbReference type="EMBL" id="ACYG01000009">
    <property type="protein sequence ID" value="EEV18584.1"/>
    <property type="molecule type" value="Genomic_DNA"/>
</dbReference>
<reference evidence="2 3" key="1">
    <citation type="submission" date="2009-07" db="EMBL/GenBank/DDBJ databases">
        <authorList>
            <person name="Madupu R."/>
            <person name="Sebastian Y."/>
            <person name="Durkin A.S."/>
            <person name="Torralba M."/>
            <person name="Methe B."/>
            <person name="Sutton G.G."/>
            <person name="Strausberg R.L."/>
            <person name="Nelson K.E."/>
        </authorList>
    </citation>
    <scope>NUCLEOTIDE SEQUENCE [LARGE SCALE GENOMIC DNA]</scope>
    <source>
        <strain evidence="2 3">RM3268</strain>
    </source>
</reference>
<feature type="chain" id="PRO_5002991241" description="TonB family domain protein" evidence="1">
    <location>
        <begin position="17"/>
        <end position="131"/>
    </location>
</feature>
<dbReference type="Pfam" id="PF13103">
    <property type="entry name" value="TonB_2"/>
    <property type="match status" value="1"/>
</dbReference>
<evidence type="ECO:0008006" key="4">
    <source>
        <dbReference type="Google" id="ProtNLM"/>
    </source>
</evidence>
<protein>
    <recommendedName>
        <fullName evidence="4">TonB family domain protein</fullName>
    </recommendedName>
</protein>
<name>C8PEV6_9BACT</name>
<keyword evidence="1" id="KW-0732">Signal</keyword>
<keyword evidence="3" id="KW-1185">Reference proteome</keyword>
<evidence type="ECO:0000313" key="3">
    <source>
        <dbReference type="Proteomes" id="UP000005709"/>
    </source>
</evidence>
<evidence type="ECO:0000313" key="2">
    <source>
        <dbReference type="EMBL" id="EEV18584.1"/>
    </source>
</evidence>
<dbReference type="OrthoDB" id="5363395at2"/>
<accession>C8PEV6</accession>
<gene>
    <name evidence="2" type="ORF">CAMGR0001_2595</name>
</gene>
<dbReference type="Proteomes" id="UP000005709">
    <property type="component" value="Unassembled WGS sequence"/>
</dbReference>